<evidence type="ECO:0000259" key="5">
    <source>
        <dbReference type="PROSITE" id="PS51186"/>
    </source>
</evidence>
<comment type="similarity">
    <text evidence="1 4">Belongs to the acetyltransferase Eis family.</text>
</comment>
<name>A0A3M8T1G0_9ACTN</name>
<dbReference type="CDD" id="cd04301">
    <property type="entry name" value="NAT_SF"/>
    <property type="match status" value="1"/>
</dbReference>
<dbReference type="Gene3D" id="3.40.630.30">
    <property type="match status" value="2"/>
</dbReference>
<protein>
    <submittedName>
        <fullName evidence="6">GNAT family N-acetyltransferase</fullName>
    </submittedName>
</protein>
<comment type="caution">
    <text evidence="6">The sequence shown here is derived from an EMBL/GenBank/DDBJ whole genome shotgun (WGS) entry which is preliminary data.</text>
</comment>
<dbReference type="EMBL" id="RIBZ01000838">
    <property type="protein sequence ID" value="RNF85506.1"/>
    <property type="molecule type" value="Genomic_DNA"/>
</dbReference>
<feature type="active site" description="Proton donor" evidence="4">
    <location>
        <position position="125"/>
    </location>
</feature>
<evidence type="ECO:0000313" key="6">
    <source>
        <dbReference type="EMBL" id="RNF85506.1"/>
    </source>
</evidence>
<evidence type="ECO:0000256" key="1">
    <source>
        <dbReference type="ARBA" id="ARBA00009213"/>
    </source>
</evidence>
<feature type="domain" description="N-acetyltransferase" evidence="5">
    <location>
        <begin position="3"/>
        <end position="168"/>
    </location>
</feature>
<feature type="binding site" evidence="4">
    <location>
        <begin position="92"/>
        <end position="97"/>
    </location>
    <ligand>
        <name>acetyl-CoA</name>
        <dbReference type="ChEBI" id="CHEBI:57288"/>
    </ligand>
</feature>
<feature type="active site" description="Proton acceptor; via carboxylate" evidence="4">
    <location>
        <position position="416"/>
    </location>
</feature>
<dbReference type="InterPro" id="IPR041380">
    <property type="entry name" value="Acetyltransf_17"/>
</dbReference>
<gene>
    <name evidence="6" type="ORF">EEJ42_43610</name>
</gene>
<dbReference type="Pfam" id="PF13530">
    <property type="entry name" value="SCP2_2"/>
    <property type="match status" value="1"/>
</dbReference>
<organism evidence="6 7">
    <name type="scientific">Streptomyces botrytidirepellens</name>
    <dbReference type="NCBI Taxonomy" id="2486417"/>
    <lineage>
        <taxon>Bacteria</taxon>
        <taxon>Bacillati</taxon>
        <taxon>Actinomycetota</taxon>
        <taxon>Actinomycetes</taxon>
        <taxon>Kitasatosporales</taxon>
        <taxon>Streptomycetaceae</taxon>
        <taxon>Streptomyces</taxon>
    </lineage>
</organism>
<comment type="caution">
    <text evidence="4">Lacks conserved residue(s) required for the propagation of feature annotation.</text>
</comment>
<dbReference type="InterPro" id="IPR000182">
    <property type="entry name" value="GNAT_dom"/>
</dbReference>
<dbReference type="RefSeq" id="WP_123107674.1">
    <property type="nucleotide sequence ID" value="NZ_RIBZ01000838.1"/>
</dbReference>
<sequence>MAVHIRTSLDVSDLPNWLRAMHTGFLLSPDVSKEELEVRRTGIDLDRTQGAFDGDRCVATFRSVEQRLTAVGGADVPANAITNVTVSPTHRRRGLLSRMMDHDLRAAKERGDAVASLLAAEYPIYGRYGFGPATWVTQWSVDVARAGLDPRYAGPSCGGRVDYADPDEVRERGPALHERLRARQHGVIDRTERWWKLNTGQLRFPGDGWPAEPFYVLYRSPEGSVDGLLAFTTDDRWEGNKRPQDTATVLSLIGVTPAAERALWHFLCSIDWVLHIATGPRAPDDLLPLFLGDPRAARPTTYADYLWLRPLDVPALLEARTYPVSGSLVLDLRDRAGLAGGRYLLDATPDGATCAPTTRPADLTMDIGELGTVWLGDESPVRLTALGRAEEERPGAAALADTLLRTPRRPWCPDMF</sequence>
<evidence type="ECO:0000256" key="3">
    <source>
        <dbReference type="ARBA" id="ARBA00023315"/>
    </source>
</evidence>
<feature type="binding site" evidence="4">
    <location>
        <begin position="84"/>
        <end position="86"/>
    </location>
    <ligand>
        <name>acetyl-CoA</name>
        <dbReference type="ChEBI" id="CHEBI:57288"/>
    </ligand>
</feature>
<evidence type="ECO:0000256" key="4">
    <source>
        <dbReference type="HAMAP-Rule" id="MF_01812"/>
    </source>
</evidence>
<dbReference type="SUPFAM" id="SSF55718">
    <property type="entry name" value="SCP-like"/>
    <property type="match status" value="1"/>
</dbReference>
<dbReference type="GO" id="GO:0030649">
    <property type="term" value="P:aminoglycoside antibiotic catabolic process"/>
    <property type="evidence" value="ECO:0007669"/>
    <property type="project" value="TreeGrafter"/>
</dbReference>
<dbReference type="AlphaFoldDB" id="A0A3M8T1G0"/>
<reference evidence="6 7" key="1">
    <citation type="submission" date="2018-11" db="EMBL/GenBank/DDBJ databases">
        <title>The Potential of Streptomyces as Biocontrol Agents against the Tomato grey mould, Botrytis cinerea (Gray mold) Frontiers in Microbiology.</title>
        <authorList>
            <person name="Li D."/>
        </authorList>
    </citation>
    <scope>NUCLEOTIDE SEQUENCE [LARGE SCALE GENOMIC DNA]</scope>
    <source>
        <strain evidence="6 7">NEAU-LD23</strain>
    </source>
</reference>
<dbReference type="NCBIfam" id="NF002367">
    <property type="entry name" value="PRK01346.1-4"/>
    <property type="match status" value="1"/>
</dbReference>
<dbReference type="Gene3D" id="3.30.1050.10">
    <property type="entry name" value="SCP2 sterol-binding domain"/>
    <property type="match status" value="1"/>
</dbReference>
<dbReference type="InterPro" id="IPR025559">
    <property type="entry name" value="Eis_dom"/>
</dbReference>
<dbReference type="InterPro" id="IPR051554">
    <property type="entry name" value="Acetyltransferase_Eis"/>
</dbReference>
<evidence type="ECO:0000256" key="2">
    <source>
        <dbReference type="ARBA" id="ARBA00022679"/>
    </source>
</evidence>
<accession>A0A3M8T1G0</accession>
<dbReference type="Pfam" id="PF13527">
    <property type="entry name" value="Acetyltransf_9"/>
    <property type="match status" value="1"/>
</dbReference>
<dbReference type="InterPro" id="IPR036527">
    <property type="entry name" value="SCP2_sterol-bd_dom_sf"/>
</dbReference>
<dbReference type="PANTHER" id="PTHR37817:SF1">
    <property type="entry name" value="N-ACETYLTRANSFERASE EIS"/>
    <property type="match status" value="1"/>
</dbReference>
<dbReference type="PANTHER" id="PTHR37817">
    <property type="entry name" value="N-ACETYLTRANSFERASE EIS"/>
    <property type="match status" value="1"/>
</dbReference>
<evidence type="ECO:0000313" key="7">
    <source>
        <dbReference type="Proteomes" id="UP000275401"/>
    </source>
</evidence>
<keyword evidence="7" id="KW-1185">Reference proteome</keyword>
<dbReference type="InterPro" id="IPR016181">
    <property type="entry name" value="Acyl_CoA_acyltransferase"/>
</dbReference>
<keyword evidence="3 4" id="KW-0012">Acyltransferase</keyword>
<keyword evidence="2 4" id="KW-0808">Transferase</keyword>
<dbReference type="Proteomes" id="UP000275401">
    <property type="component" value="Unassembled WGS sequence"/>
</dbReference>
<dbReference type="SUPFAM" id="SSF55729">
    <property type="entry name" value="Acyl-CoA N-acyltransferases (Nat)"/>
    <property type="match status" value="1"/>
</dbReference>
<comment type="subunit">
    <text evidence="4">Homohexamer; trimer of dimers.</text>
</comment>
<dbReference type="GO" id="GO:0034069">
    <property type="term" value="F:aminoglycoside N-acetyltransferase activity"/>
    <property type="evidence" value="ECO:0007669"/>
    <property type="project" value="TreeGrafter"/>
</dbReference>
<dbReference type="InterPro" id="IPR022902">
    <property type="entry name" value="NAcTrfase_Eis"/>
</dbReference>
<dbReference type="Pfam" id="PF17668">
    <property type="entry name" value="Acetyltransf_17"/>
    <property type="match status" value="1"/>
</dbReference>
<dbReference type="PROSITE" id="PS51186">
    <property type="entry name" value="GNAT"/>
    <property type="match status" value="1"/>
</dbReference>
<proteinExistence type="inferred from homology"/>
<dbReference type="HAMAP" id="MF_01812">
    <property type="entry name" value="Eis"/>
    <property type="match status" value="1"/>
</dbReference>